<dbReference type="InterPro" id="IPR017927">
    <property type="entry name" value="FAD-bd_FR_type"/>
</dbReference>
<dbReference type="InterPro" id="IPR039261">
    <property type="entry name" value="FNR_nucleotide-bd"/>
</dbReference>
<evidence type="ECO:0000259" key="10">
    <source>
        <dbReference type="PROSITE" id="PS51384"/>
    </source>
</evidence>
<keyword evidence="3" id="KW-0001">2Fe-2S</keyword>
<dbReference type="PANTHER" id="PTHR47354:SF6">
    <property type="entry name" value="NADH OXIDOREDUCTASE HCR"/>
    <property type="match status" value="1"/>
</dbReference>
<keyword evidence="8" id="KW-0411">Iron-sulfur</keyword>
<evidence type="ECO:0000256" key="3">
    <source>
        <dbReference type="ARBA" id="ARBA00022714"/>
    </source>
</evidence>
<dbReference type="InterPro" id="IPR050415">
    <property type="entry name" value="MRET"/>
</dbReference>
<dbReference type="GO" id="GO:0051537">
    <property type="term" value="F:2 iron, 2 sulfur cluster binding"/>
    <property type="evidence" value="ECO:0007669"/>
    <property type="project" value="UniProtKB-KW"/>
</dbReference>
<evidence type="ECO:0000256" key="9">
    <source>
        <dbReference type="SAM" id="Phobius"/>
    </source>
</evidence>
<dbReference type="SUPFAM" id="SSF63380">
    <property type="entry name" value="Riboflavin synthase domain-like"/>
    <property type="match status" value="1"/>
</dbReference>
<evidence type="ECO:0000313" key="12">
    <source>
        <dbReference type="Proteomes" id="UP001431656"/>
    </source>
</evidence>
<gene>
    <name evidence="11" type="ORF">brsh051_00170</name>
</gene>
<dbReference type="InterPro" id="IPR017938">
    <property type="entry name" value="Riboflavin_synthase-like_b-brl"/>
</dbReference>
<dbReference type="AlphaFoldDB" id="A0AAN0K5M7"/>
<dbReference type="Proteomes" id="UP001431656">
    <property type="component" value="Chromosome"/>
</dbReference>
<keyword evidence="5" id="KW-0274">FAD</keyword>
<dbReference type="PROSITE" id="PS51384">
    <property type="entry name" value="FAD_FR"/>
    <property type="match status" value="1"/>
</dbReference>
<feature type="transmembrane region" description="Helical" evidence="9">
    <location>
        <begin position="12"/>
        <end position="30"/>
    </location>
</feature>
<evidence type="ECO:0000256" key="5">
    <source>
        <dbReference type="ARBA" id="ARBA00022827"/>
    </source>
</evidence>
<evidence type="ECO:0000256" key="8">
    <source>
        <dbReference type="ARBA" id="ARBA00023014"/>
    </source>
</evidence>
<proteinExistence type="predicted"/>
<evidence type="ECO:0000256" key="7">
    <source>
        <dbReference type="ARBA" id="ARBA00023004"/>
    </source>
</evidence>
<dbReference type="PROSITE" id="PS51257">
    <property type="entry name" value="PROKAR_LIPOPROTEIN"/>
    <property type="match status" value="1"/>
</dbReference>
<evidence type="ECO:0000313" key="11">
    <source>
        <dbReference type="EMBL" id="BEH00736.1"/>
    </source>
</evidence>
<feature type="domain" description="FAD-binding FR-type" evidence="10">
    <location>
        <begin position="197"/>
        <end position="302"/>
    </location>
</feature>
<evidence type="ECO:0000256" key="1">
    <source>
        <dbReference type="ARBA" id="ARBA00001974"/>
    </source>
</evidence>
<dbReference type="GO" id="GO:0046872">
    <property type="term" value="F:metal ion binding"/>
    <property type="evidence" value="ECO:0007669"/>
    <property type="project" value="UniProtKB-KW"/>
</dbReference>
<evidence type="ECO:0000256" key="2">
    <source>
        <dbReference type="ARBA" id="ARBA00022630"/>
    </source>
</evidence>
<organism evidence="11 12">
    <name type="scientific">Brooklawnia propionicigenes</name>
    <dbReference type="NCBI Taxonomy" id="3041175"/>
    <lineage>
        <taxon>Bacteria</taxon>
        <taxon>Bacillati</taxon>
        <taxon>Actinomycetota</taxon>
        <taxon>Actinomycetes</taxon>
        <taxon>Propionibacteriales</taxon>
        <taxon>Propionibacteriaceae</taxon>
        <taxon>Brooklawnia</taxon>
    </lineage>
</organism>
<dbReference type="SUPFAM" id="SSF52343">
    <property type="entry name" value="Ferredoxin reductase-like, C-terminal NADP-linked domain"/>
    <property type="match status" value="1"/>
</dbReference>
<keyword evidence="4" id="KW-0479">Metal-binding</keyword>
<sequence length="431" mass="46034">MFVLRPTIEPIGLAGLVIAAAVACASKYLLVWRGRHIFNPAAVGATVVTIVATVLPLDAGIGSSAWWVGSPILLVPVLVLGIIVAWRTEKLAVVSLFLLVALVVTTIRVGVQYQQAGLELSLGDAAWQMLSASPFVFLATFMLTEPLTTAPRRWQQLVVAGVVGLAAGWPIPVGYLTLGQERALLIGNLVAFILCVRGSLRLSLTDRGWLTPTIQELVFTVDDRLRFEAGQYLELEVPHPHPDSRGTRRPFSIVSAPEDLPTLRIAYRDGAQPRSSFKTALADVERGGLLHATGVWGDFLLPADARRPILLLAGGIGITPFISQLRHLAASGQTRDIVLVYVVSDPAIAFRDEIAATGIATVVFAQQAPDELPAGWTLAPSARIDGESLLAAVPDLSSRDAYVSGPPRLIADLTPSLRGARTLTTDAFAGY</sequence>
<dbReference type="Pfam" id="PF00175">
    <property type="entry name" value="NAD_binding_1"/>
    <property type="match status" value="1"/>
</dbReference>
<accession>A0AAN0K5M7</accession>
<keyword evidence="12" id="KW-1185">Reference proteome</keyword>
<dbReference type="EMBL" id="AP028056">
    <property type="protein sequence ID" value="BEH00736.1"/>
    <property type="molecule type" value="Genomic_DNA"/>
</dbReference>
<dbReference type="Gene3D" id="3.40.50.80">
    <property type="entry name" value="Nucleotide-binding domain of ferredoxin-NADP reductase (FNR) module"/>
    <property type="match status" value="1"/>
</dbReference>
<keyword evidence="7" id="KW-0408">Iron</keyword>
<dbReference type="PRINTS" id="PR00410">
    <property type="entry name" value="PHEHYDRXLASE"/>
</dbReference>
<keyword evidence="9" id="KW-1133">Transmembrane helix</keyword>
<dbReference type="KEGG" id="broo:brsh051_00170"/>
<feature type="transmembrane region" description="Helical" evidence="9">
    <location>
        <begin position="93"/>
        <end position="113"/>
    </location>
</feature>
<evidence type="ECO:0000256" key="6">
    <source>
        <dbReference type="ARBA" id="ARBA00023002"/>
    </source>
</evidence>
<feature type="transmembrane region" description="Helical" evidence="9">
    <location>
        <begin position="156"/>
        <end position="177"/>
    </location>
</feature>
<keyword evidence="9" id="KW-0812">Transmembrane</keyword>
<comment type="cofactor">
    <cofactor evidence="1">
        <name>FAD</name>
        <dbReference type="ChEBI" id="CHEBI:57692"/>
    </cofactor>
</comment>
<feature type="transmembrane region" description="Helical" evidence="9">
    <location>
        <begin position="125"/>
        <end position="144"/>
    </location>
</feature>
<feature type="transmembrane region" description="Helical" evidence="9">
    <location>
        <begin position="65"/>
        <end position="86"/>
    </location>
</feature>
<dbReference type="Gene3D" id="2.40.30.10">
    <property type="entry name" value="Translation factors"/>
    <property type="match status" value="1"/>
</dbReference>
<keyword evidence="2" id="KW-0285">Flavoprotein</keyword>
<dbReference type="CDD" id="cd00322">
    <property type="entry name" value="FNR_like"/>
    <property type="match status" value="1"/>
</dbReference>
<dbReference type="InterPro" id="IPR001433">
    <property type="entry name" value="OxRdtase_FAD/NAD-bd"/>
</dbReference>
<dbReference type="GO" id="GO:0016491">
    <property type="term" value="F:oxidoreductase activity"/>
    <property type="evidence" value="ECO:0007669"/>
    <property type="project" value="UniProtKB-KW"/>
</dbReference>
<feature type="transmembrane region" description="Helical" evidence="9">
    <location>
        <begin position="37"/>
        <end position="59"/>
    </location>
</feature>
<evidence type="ECO:0000256" key="4">
    <source>
        <dbReference type="ARBA" id="ARBA00022723"/>
    </source>
</evidence>
<dbReference type="PANTHER" id="PTHR47354">
    <property type="entry name" value="NADH OXIDOREDUCTASE HCR"/>
    <property type="match status" value="1"/>
</dbReference>
<reference evidence="11" key="1">
    <citation type="journal article" date="2024" name="Int. J. Syst. Evol. Microbiol.">
        <title>Brooklawnia propionicigenes sp. nov., a facultatively anaerobic, propionate-producing bacterium isolated from a methanogenic reactor treating waste from cattle farms.</title>
        <authorList>
            <person name="Akita Y."/>
            <person name="Ueki A."/>
            <person name="Tonouchi A."/>
            <person name="Sugawara Y."/>
            <person name="Honma S."/>
            <person name="Kaku N."/>
            <person name="Ueki K."/>
        </authorList>
    </citation>
    <scope>NUCLEOTIDE SEQUENCE</scope>
    <source>
        <strain evidence="11">SH051</strain>
    </source>
</reference>
<protein>
    <recommendedName>
        <fullName evidence="10">FAD-binding FR-type domain-containing protein</fullName>
    </recommendedName>
</protein>
<name>A0AAN0K5M7_9ACTN</name>
<keyword evidence="6" id="KW-0560">Oxidoreductase</keyword>
<keyword evidence="9" id="KW-0472">Membrane</keyword>